<keyword evidence="3" id="KW-1185">Reference proteome</keyword>
<proteinExistence type="predicted"/>
<gene>
    <name evidence="2" type="ORF">GTP69_29960</name>
</gene>
<sequence>MVKLFRKLVCALFSSLVAVQAMADDSAYVRLSEALVSSFECATLAAHARKNQEEARLVAHGIAKARVFVAAYRAGAISKEEMNQVDLVLPMVLRFWSFQKLDVPVDFTVGNIYEAIWTRTTTEIGAQTRKIKEHQQDYRIWATADFKEKNCTFVGM</sequence>
<dbReference type="EMBL" id="WWCT01000050">
    <property type="protein sequence ID" value="MYN30635.1"/>
    <property type="molecule type" value="Genomic_DNA"/>
</dbReference>
<reference evidence="2 3" key="1">
    <citation type="submission" date="2019-12" db="EMBL/GenBank/DDBJ databases">
        <title>Novel species isolated from a subtropical stream in China.</title>
        <authorList>
            <person name="Lu H."/>
        </authorList>
    </citation>
    <scope>NUCLEOTIDE SEQUENCE [LARGE SCALE GENOMIC DNA]</scope>
    <source>
        <strain evidence="2 3">CY42W</strain>
    </source>
</reference>
<evidence type="ECO:0000313" key="3">
    <source>
        <dbReference type="Proteomes" id="UP000642144"/>
    </source>
</evidence>
<name>A0ABW9WAL6_9BURK</name>
<feature type="signal peptide" evidence="1">
    <location>
        <begin position="1"/>
        <end position="23"/>
    </location>
</feature>
<keyword evidence="1" id="KW-0732">Signal</keyword>
<dbReference type="Proteomes" id="UP000642144">
    <property type="component" value="Unassembled WGS sequence"/>
</dbReference>
<accession>A0ABW9WAL6</accession>
<protein>
    <submittedName>
        <fullName evidence="2">Uncharacterized protein</fullName>
    </submittedName>
</protein>
<evidence type="ECO:0000256" key="1">
    <source>
        <dbReference type="SAM" id="SignalP"/>
    </source>
</evidence>
<feature type="chain" id="PRO_5046756793" evidence="1">
    <location>
        <begin position="24"/>
        <end position="156"/>
    </location>
</feature>
<organism evidence="2 3">
    <name type="scientific">Duganella levis</name>
    <dbReference type="NCBI Taxonomy" id="2692169"/>
    <lineage>
        <taxon>Bacteria</taxon>
        <taxon>Pseudomonadati</taxon>
        <taxon>Pseudomonadota</taxon>
        <taxon>Betaproteobacteria</taxon>
        <taxon>Burkholderiales</taxon>
        <taxon>Oxalobacteraceae</taxon>
        <taxon>Telluria group</taxon>
        <taxon>Duganella</taxon>
    </lineage>
</organism>
<comment type="caution">
    <text evidence="2">The sequence shown here is derived from an EMBL/GenBank/DDBJ whole genome shotgun (WGS) entry which is preliminary data.</text>
</comment>
<evidence type="ECO:0000313" key="2">
    <source>
        <dbReference type="EMBL" id="MYN30635.1"/>
    </source>
</evidence>
<dbReference type="RefSeq" id="WP_161058282.1">
    <property type="nucleotide sequence ID" value="NZ_WWCT01000050.1"/>
</dbReference>